<proteinExistence type="predicted"/>
<dbReference type="EMBL" id="JAADJG010000449">
    <property type="protein sequence ID" value="KAF4446570.1"/>
    <property type="molecule type" value="Genomic_DNA"/>
</dbReference>
<evidence type="ECO:0000256" key="1">
    <source>
        <dbReference type="SAM" id="MobiDB-lite"/>
    </source>
</evidence>
<name>A0A8H4KAA0_9HYPO</name>
<evidence type="ECO:0000313" key="2">
    <source>
        <dbReference type="EMBL" id="KAF4446570.1"/>
    </source>
</evidence>
<organism evidence="2 3">
    <name type="scientific">Fusarium austroafricanum</name>
    <dbReference type="NCBI Taxonomy" id="2364996"/>
    <lineage>
        <taxon>Eukaryota</taxon>
        <taxon>Fungi</taxon>
        <taxon>Dikarya</taxon>
        <taxon>Ascomycota</taxon>
        <taxon>Pezizomycotina</taxon>
        <taxon>Sordariomycetes</taxon>
        <taxon>Hypocreomycetidae</taxon>
        <taxon>Hypocreales</taxon>
        <taxon>Nectriaceae</taxon>
        <taxon>Fusarium</taxon>
        <taxon>Fusarium concolor species complex</taxon>
    </lineage>
</organism>
<dbReference type="AlphaFoldDB" id="A0A8H4KAA0"/>
<reference evidence="2" key="1">
    <citation type="submission" date="2020-01" db="EMBL/GenBank/DDBJ databases">
        <title>Identification and distribution of gene clusters putatively required for synthesis of sphingolipid metabolism inhibitors in phylogenetically diverse species of the filamentous fungus Fusarium.</title>
        <authorList>
            <person name="Kim H.-S."/>
            <person name="Busman M."/>
            <person name="Brown D.W."/>
            <person name="Divon H."/>
            <person name="Uhlig S."/>
            <person name="Proctor R.H."/>
        </authorList>
    </citation>
    <scope>NUCLEOTIDE SEQUENCE</scope>
    <source>
        <strain evidence="2">NRRL 53441</strain>
    </source>
</reference>
<sequence>MENQRFVFPVQQEMPEQMVVRHQSATTAPKKRTATEMEDTEDEAVQLAEPKPAKKKPKPRAKTVSKLKAKKPLQGSPKREQSEPPNLEHPVSMHDSLNTLKVVTQPATRFHNRGWLIQVEGNRIFLPYDKMPHDYPLSEQPPPVQFQSFGTAMPMAQDVPFFGHPLGYDQPLIPTSNPNVLHHQALSTEYMGMPHQQTFWVPEPFWVLEWLWEWQSRLVIGIDEGTGLVSVIGTTAQIDD</sequence>
<protein>
    <submittedName>
        <fullName evidence="2">Uncharacterized protein</fullName>
    </submittedName>
</protein>
<dbReference type="Proteomes" id="UP000605986">
    <property type="component" value="Unassembled WGS sequence"/>
</dbReference>
<comment type="caution">
    <text evidence="2">The sequence shown here is derived from an EMBL/GenBank/DDBJ whole genome shotgun (WGS) entry which is preliminary data.</text>
</comment>
<accession>A0A8H4KAA0</accession>
<feature type="region of interest" description="Disordered" evidence="1">
    <location>
        <begin position="1"/>
        <end position="95"/>
    </location>
</feature>
<keyword evidence="3" id="KW-1185">Reference proteome</keyword>
<evidence type="ECO:0000313" key="3">
    <source>
        <dbReference type="Proteomes" id="UP000605986"/>
    </source>
</evidence>
<feature type="compositionally biased region" description="Basic residues" evidence="1">
    <location>
        <begin position="53"/>
        <end position="71"/>
    </location>
</feature>
<gene>
    <name evidence="2" type="ORF">F53441_9797</name>
</gene>